<dbReference type="NCBIfam" id="NF033632">
    <property type="entry name" value="SLATT_4"/>
    <property type="match status" value="1"/>
</dbReference>
<dbReference type="OrthoDB" id="1099722at2"/>
<reference evidence="4 5" key="1">
    <citation type="submission" date="2012-12" db="EMBL/GenBank/DDBJ databases">
        <title>Whole genome shotgun sequence of Gordonia aichiensis NBRC 108223.</title>
        <authorList>
            <person name="Isaki-Nakamura S."/>
            <person name="Hosoyama A."/>
            <person name="Tsuchikane K."/>
            <person name="Ando Y."/>
            <person name="Baba S."/>
            <person name="Ohji S."/>
            <person name="Hamada M."/>
            <person name="Tamura T."/>
            <person name="Yamazoe A."/>
            <person name="Yamazaki S."/>
            <person name="Fujita N."/>
        </authorList>
    </citation>
    <scope>NUCLEOTIDE SEQUENCE [LARGE SCALE GENOMIC DNA]</scope>
    <source>
        <strain evidence="4 5">NBRC 108223</strain>
    </source>
</reference>
<keyword evidence="2" id="KW-0472">Membrane</keyword>
<name>L7KRC9_9ACTN</name>
<accession>L7KRC9</accession>
<proteinExistence type="predicted"/>
<keyword evidence="2" id="KW-0812">Transmembrane</keyword>
<feature type="region of interest" description="Disordered" evidence="1">
    <location>
        <begin position="1"/>
        <end position="24"/>
    </location>
</feature>
<dbReference type="EMBL" id="BANR01000039">
    <property type="protein sequence ID" value="GAC51051.1"/>
    <property type="molecule type" value="Genomic_DNA"/>
</dbReference>
<sequence length="218" mass="24061">MHPTSDAAQETLDDDGSRLTDINRRTPDCDPYLLAQVREAYGRIVYSDKTRQKQADICFTKHRWQQGLLIALTAISSGTFLASVVGLLGSEAVTSLTTSSIALLVSWTSLGAKTFKYEEEANAHRDVAAQLWDIRESYISLVADLMSGAISDADARTRRDELQKATGDIYASAPRTGSGAFKRAQEGLKDNEEMTFTAREIDLLLPERLRLNNNEGQS</sequence>
<evidence type="ECO:0000313" key="5">
    <source>
        <dbReference type="Proteomes" id="UP000010988"/>
    </source>
</evidence>
<evidence type="ECO:0000256" key="2">
    <source>
        <dbReference type="SAM" id="Phobius"/>
    </source>
</evidence>
<evidence type="ECO:0000313" key="4">
    <source>
        <dbReference type="EMBL" id="GAC51051.1"/>
    </source>
</evidence>
<comment type="caution">
    <text evidence="4">The sequence shown here is derived from an EMBL/GenBank/DDBJ whole genome shotgun (WGS) entry which is preliminary data.</text>
</comment>
<keyword evidence="2" id="KW-1133">Transmembrane helix</keyword>
<dbReference type="AlphaFoldDB" id="L7KRC9"/>
<evidence type="ECO:0000256" key="1">
    <source>
        <dbReference type="SAM" id="MobiDB-lite"/>
    </source>
</evidence>
<feature type="domain" description="SMODS and SLOG-associating 2TM effector" evidence="3">
    <location>
        <begin position="33"/>
        <end position="200"/>
    </location>
</feature>
<dbReference type="Proteomes" id="UP000010988">
    <property type="component" value="Unassembled WGS sequence"/>
</dbReference>
<evidence type="ECO:0000259" key="3">
    <source>
        <dbReference type="Pfam" id="PF18186"/>
    </source>
</evidence>
<organism evidence="4 5">
    <name type="scientific">Gordonia aichiensis NBRC 108223</name>
    <dbReference type="NCBI Taxonomy" id="1220583"/>
    <lineage>
        <taxon>Bacteria</taxon>
        <taxon>Bacillati</taxon>
        <taxon>Actinomycetota</taxon>
        <taxon>Actinomycetes</taxon>
        <taxon>Mycobacteriales</taxon>
        <taxon>Gordoniaceae</taxon>
        <taxon>Gordonia</taxon>
    </lineage>
</organism>
<dbReference type="eggNOG" id="ENOG5030EDT">
    <property type="taxonomic scope" value="Bacteria"/>
</dbReference>
<keyword evidence="5" id="KW-1185">Reference proteome</keyword>
<gene>
    <name evidence="4" type="ORF">GOACH_39_00090</name>
</gene>
<protein>
    <recommendedName>
        <fullName evidence="3">SMODS and SLOG-associating 2TM effector domain-containing protein</fullName>
    </recommendedName>
</protein>
<feature type="transmembrane region" description="Helical" evidence="2">
    <location>
        <begin position="68"/>
        <end position="89"/>
    </location>
</feature>
<dbReference type="InterPro" id="IPR040811">
    <property type="entry name" value="SLATT_4"/>
</dbReference>
<dbReference type="Pfam" id="PF18186">
    <property type="entry name" value="SLATT_4"/>
    <property type="match status" value="1"/>
</dbReference>
<feature type="compositionally biased region" description="Basic and acidic residues" evidence="1">
    <location>
        <begin position="15"/>
        <end position="24"/>
    </location>
</feature>